<reference evidence="1" key="1">
    <citation type="submission" date="2023-06" db="EMBL/GenBank/DDBJ databases">
        <title>Survivors Of The Sea: Transcriptome response of Skeletonema marinoi to long-term dormancy.</title>
        <authorList>
            <person name="Pinder M.I.M."/>
            <person name="Kourtchenko O."/>
            <person name="Robertson E.K."/>
            <person name="Larsson T."/>
            <person name="Maumus F."/>
            <person name="Osuna-Cruz C.M."/>
            <person name="Vancaester E."/>
            <person name="Stenow R."/>
            <person name="Vandepoele K."/>
            <person name="Ploug H."/>
            <person name="Bruchert V."/>
            <person name="Godhe A."/>
            <person name="Topel M."/>
        </authorList>
    </citation>
    <scope>NUCLEOTIDE SEQUENCE</scope>
    <source>
        <strain evidence="1">R05AC</strain>
    </source>
</reference>
<evidence type="ECO:0000313" key="1">
    <source>
        <dbReference type="EMBL" id="KAK1740289.1"/>
    </source>
</evidence>
<dbReference type="AlphaFoldDB" id="A0AAD8Y5V9"/>
<dbReference type="Gene3D" id="3.90.1720.10">
    <property type="entry name" value="endopeptidase domain like (from Nostoc punctiforme)"/>
    <property type="match status" value="1"/>
</dbReference>
<dbReference type="Proteomes" id="UP001224775">
    <property type="component" value="Unassembled WGS sequence"/>
</dbReference>
<evidence type="ECO:0000313" key="2">
    <source>
        <dbReference type="Proteomes" id="UP001224775"/>
    </source>
</evidence>
<comment type="caution">
    <text evidence="1">The sequence shown here is derived from an EMBL/GenBank/DDBJ whole genome shotgun (WGS) entry which is preliminary data.</text>
</comment>
<protein>
    <submittedName>
        <fullName evidence="1">Uncharacterized protein</fullName>
    </submittedName>
</protein>
<dbReference type="EMBL" id="JATAAI010000016">
    <property type="protein sequence ID" value="KAK1740289.1"/>
    <property type="molecule type" value="Genomic_DNA"/>
</dbReference>
<gene>
    <name evidence="1" type="ORF">QTG54_009239</name>
</gene>
<keyword evidence="2" id="KW-1185">Reference proteome</keyword>
<proteinExistence type="predicted"/>
<organism evidence="1 2">
    <name type="scientific">Skeletonema marinoi</name>
    <dbReference type="NCBI Taxonomy" id="267567"/>
    <lineage>
        <taxon>Eukaryota</taxon>
        <taxon>Sar</taxon>
        <taxon>Stramenopiles</taxon>
        <taxon>Ochrophyta</taxon>
        <taxon>Bacillariophyta</taxon>
        <taxon>Coscinodiscophyceae</taxon>
        <taxon>Thalassiosirophycidae</taxon>
        <taxon>Thalassiosirales</taxon>
        <taxon>Skeletonemataceae</taxon>
        <taxon>Skeletonema</taxon>
        <taxon>Skeletonema marinoi-dohrnii complex</taxon>
    </lineage>
</organism>
<name>A0AAD8Y5V9_9STRA</name>
<accession>A0AAD8Y5V9</accession>
<sequence>MKKMASQRRFFQQFITNLSKRRTKLALQLSASAAVASMPIMYWSHNARKERAEREHEVATRIRIPSVQTIDDLMVEKCQPGDVILFDRRSECCAAGFSAALGCLLGKTILCDEEDGTRSVERGSYEHCGVVVPGLSDAQGAQHDSSNLCLLEATSGNGIVCRPLLTRLEMSRSRSVMLLPLSCPGEHRLQDVITGLEDESELSEKTKFLKKTMNDELIKFRDKWLTDSQSQGYENQHSYLSIMGAFLYLTNLYPTFPIPVSPSAWLVVSALQECGAAMKLNEKQAQQTRVEDFTRDGRFFEKNSVRLRPGWKFLSPVAMRETSVS</sequence>